<dbReference type="GO" id="GO:0003677">
    <property type="term" value="F:DNA binding"/>
    <property type="evidence" value="ECO:0007669"/>
    <property type="project" value="UniProtKB-KW"/>
</dbReference>
<protein>
    <submittedName>
        <fullName evidence="6">Crp/Fnr family transcriptional regulator</fullName>
    </submittedName>
</protein>
<keyword evidence="1" id="KW-0805">Transcription regulation</keyword>
<dbReference type="Pfam" id="PF13545">
    <property type="entry name" value="HTH_Crp_2"/>
    <property type="match status" value="1"/>
</dbReference>
<dbReference type="AlphaFoldDB" id="A0A6S6SSI7"/>
<dbReference type="PROSITE" id="PS51063">
    <property type="entry name" value="HTH_CRP_2"/>
    <property type="match status" value="1"/>
</dbReference>
<dbReference type="SMART" id="SM00100">
    <property type="entry name" value="cNMP"/>
    <property type="match status" value="1"/>
</dbReference>
<dbReference type="InterPro" id="IPR018490">
    <property type="entry name" value="cNMP-bd_dom_sf"/>
</dbReference>
<dbReference type="SUPFAM" id="SSF46785">
    <property type="entry name" value="Winged helix' DNA-binding domain"/>
    <property type="match status" value="1"/>
</dbReference>
<dbReference type="Gene3D" id="2.60.120.10">
    <property type="entry name" value="Jelly Rolls"/>
    <property type="match status" value="1"/>
</dbReference>
<feature type="domain" description="HTH crp-type" evidence="5">
    <location>
        <begin position="148"/>
        <end position="221"/>
    </location>
</feature>
<reference evidence="6" key="1">
    <citation type="submission" date="2020-01" db="EMBL/GenBank/DDBJ databases">
        <authorList>
            <person name="Meier V. D."/>
            <person name="Meier V D."/>
        </authorList>
    </citation>
    <scope>NUCLEOTIDE SEQUENCE</scope>
    <source>
        <strain evidence="6">HLG_WM_MAG_10</strain>
    </source>
</reference>
<dbReference type="InterPro" id="IPR036390">
    <property type="entry name" value="WH_DNA-bd_sf"/>
</dbReference>
<dbReference type="GO" id="GO:0003700">
    <property type="term" value="F:DNA-binding transcription factor activity"/>
    <property type="evidence" value="ECO:0007669"/>
    <property type="project" value="TreeGrafter"/>
</dbReference>
<dbReference type="GO" id="GO:0005829">
    <property type="term" value="C:cytosol"/>
    <property type="evidence" value="ECO:0007669"/>
    <property type="project" value="TreeGrafter"/>
</dbReference>
<sequence>MQTLTKLWYLEQFDIFKVLSKAEMNQVAETSTHKPYKKDDPIMFPFNSQKTIYLLKEGCVKVGNYTENGEENLKYVLNSGNVFGEMALADGNSNDFVVAAESCTVCSLHIDVIQQIMSNNKAFNRAMYKLIGLRLRKVEFQMAQIIYKDSTTRIIEFLQTLGKEFGKHKDNKLVVKKFLTNTEIGKLTFTSRQTVSSVLNRLKRNGNIDYNDRVIHILDLEKV</sequence>
<gene>
    <name evidence="6" type="ORF">HELGO_WM35998</name>
</gene>
<proteinExistence type="predicted"/>
<dbReference type="InterPro" id="IPR000595">
    <property type="entry name" value="cNMP-bd_dom"/>
</dbReference>
<evidence type="ECO:0000256" key="2">
    <source>
        <dbReference type="ARBA" id="ARBA00023125"/>
    </source>
</evidence>
<keyword evidence="3" id="KW-0804">Transcription</keyword>
<dbReference type="InterPro" id="IPR012318">
    <property type="entry name" value="HTH_CRP"/>
</dbReference>
<evidence type="ECO:0000259" key="4">
    <source>
        <dbReference type="PROSITE" id="PS50042"/>
    </source>
</evidence>
<dbReference type="CDD" id="cd00038">
    <property type="entry name" value="CAP_ED"/>
    <property type="match status" value="1"/>
</dbReference>
<dbReference type="PROSITE" id="PS50042">
    <property type="entry name" value="CNMP_BINDING_3"/>
    <property type="match status" value="1"/>
</dbReference>
<evidence type="ECO:0000259" key="5">
    <source>
        <dbReference type="PROSITE" id="PS51063"/>
    </source>
</evidence>
<name>A0A6S6SSI7_9BACT</name>
<feature type="domain" description="Cyclic nucleotide-binding" evidence="4">
    <location>
        <begin position="15"/>
        <end position="134"/>
    </location>
</feature>
<dbReference type="Pfam" id="PF00027">
    <property type="entry name" value="cNMP_binding"/>
    <property type="match status" value="1"/>
</dbReference>
<evidence type="ECO:0000256" key="3">
    <source>
        <dbReference type="ARBA" id="ARBA00023163"/>
    </source>
</evidence>
<dbReference type="InterPro" id="IPR050397">
    <property type="entry name" value="Env_Response_Regulators"/>
</dbReference>
<accession>A0A6S6SSI7</accession>
<dbReference type="InterPro" id="IPR014710">
    <property type="entry name" value="RmlC-like_jellyroll"/>
</dbReference>
<dbReference type="InterPro" id="IPR036388">
    <property type="entry name" value="WH-like_DNA-bd_sf"/>
</dbReference>
<dbReference type="PANTHER" id="PTHR24567">
    <property type="entry name" value="CRP FAMILY TRANSCRIPTIONAL REGULATORY PROTEIN"/>
    <property type="match status" value="1"/>
</dbReference>
<evidence type="ECO:0000313" key="6">
    <source>
        <dbReference type="EMBL" id="CAA6809113.1"/>
    </source>
</evidence>
<dbReference type="Gene3D" id="1.10.10.10">
    <property type="entry name" value="Winged helix-like DNA-binding domain superfamily/Winged helix DNA-binding domain"/>
    <property type="match status" value="1"/>
</dbReference>
<dbReference type="EMBL" id="CACVAQ010000149">
    <property type="protein sequence ID" value="CAA6809113.1"/>
    <property type="molecule type" value="Genomic_DNA"/>
</dbReference>
<dbReference type="SUPFAM" id="SSF51206">
    <property type="entry name" value="cAMP-binding domain-like"/>
    <property type="match status" value="1"/>
</dbReference>
<keyword evidence="2" id="KW-0238">DNA-binding</keyword>
<evidence type="ECO:0000256" key="1">
    <source>
        <dbReference type="ARBA" id="ARBA00023015"/>
    </source>
</evidence>
<organism evidence="6">
    <name type="scientific">uncultured Aureispira sp</name>
    <dbReference type="NCBI Taxonomy" id="1331704"/>
    <lineage>
        <taxon>Bacteria</taxon>
        <taxon>Pseudomonadati</taxon>
        <taxon>Bacteroidota</taxon>
        <taxon>Saprospiria</taxon>
        <taxon>Saprospirales</taxon>
        <taxon>Saprospiraceae</taxon>
        <taxon>Aureispira</taxon>
        <taxon>environmental samples</taxon>
    </lineage>
</organism>
<dbReference type="PANTHER" id="PTHR24567:SF74">
    <property type="entry name" value="HTH-TYPE TRANSCRIPTIONAL REGULATOR ARCR"/>
    <property type="match status" value="1"/>
</dbReference>